<dbReference type="InterPro" id="IPR050491">
    <property type="entry name" value="AmpC-like"/>
</dbReference>
<dbReference type="Gene3D" id="3.40.710.10">
    <property type="entry name" value="DD-peptidase/beta-lactamase superfamily"/>
    <property type="match status" value="1"/>
</dbReference>
<dbReference type="InterPro" id="IPR001466">
    <property type="entry name" value="Beta-lactam-related"/>
</dbReference>
<dbReference type="GO" id="GO:0016787">
    <property type="term" value="F:hydrolase activity"/>
    <property type="evidence" value="ECO:0007669"/>
    <property type="project" value="UniProtKB-KW"/>
</dbReference>
<protein>
    <submittedName>
        <fullName evidence="2">Serine hydrolase domain-containing protein</fullName>
        <ecNumber evidence="2">3.-.-.-</ecNumber>
    </submittedName>
</protein>
<dbReference type="PANTHER" id="PTHR46825:SF9">
    <property type="entry name" value="BETA-LACTAMASE-RELATED DOMAIN-CONTAINING PROTEIN"/>
    <property type="match status" value="1"/>
</dbReference>
<accession>A0ABW4WSW1</accession>
<dbReference type="PANTHER" id="PTHR46825">
    <property type="entry name" value="D-ALANYL-D-ALANINE-CARBOXYPEPTIDASE/ENDOPEPTIDASE AMPH"/>
    <property type="match status" value="1"/>
</dbReference>
<dbReference type="InterPro" id="IPR012338">
    <property type="entry name" value="Beta-lactam/transpept-like"/>
</dbReference>
<organism evidence="2 3">
    <name type="scientific">Pontibacter silvestris</name>
    <dbReference type="NCBI Taxonomy" id="2305183"/>
    <lineage>
        <taxon>Bacteria</taxon>
        <taxon>Pseudomonadati</taxon>
        <taxon>Bacteroidota</taxon>
        <taxon>Cytophagia</taxon>
        <taxon>Cytophagales</taxon>
        <taxon>Hymenobacteraceae</taxon>
        <taxon>Pontibacter</taxon>
    </lineage>
</organism>
<dbReference type="EMBL" id="JBHUHV010000010">
    <property type="protein sequence ID" value="MFD2065844.1"/>
    <property type="molecule type" value="Genomic_DNA"/>
</dbReference>
<proteinExistence type="predicted"/>
<sequence>MNLTSLQDSFDTLMDTTYAADKPGAALHISVGGDVLYERGFGLADLAGGKKITSVTNFRMASVSKQFTAMGISQLEQQGQLSYEDSLLKFFPEFALIAANITLRHLLTHTSGLFDYENFIEETSEKQVTDEEILQLIAPLTETYFTPGAKYRYSNTGFVLLALVVERVSGLPYATFLQENIFLPLHMHASTLYKSSKQMLNRAMGYAREATEDYLFSDQSTCTATMGDGCVYTSLQDYQKWHQALTTPGPFHILPVLDNVSHPIETNNNWFYGMGWFCSKRADGSTEMYHSGNTSGFSNLVIRIPEKDVLIAYFSNIADNTHLFSEFLDVLQQFPVLRLESELVRRLPQLTC</sequence>
<keyword evidence="2" id="KW-0378">Hydrolase</keyword>
<dbReference type="RefSeq" id="WP_229962771.1">
    <property type="nucleotide sequence ID" value="NZ_JAJJWI010000032.1"/>
</dbReference>
<keyword evidence="3" id="KW-1185">Reference proteome</keyword>
<dbReference type="Proteomes" id="UP001597369">
    <property type="component" value="Unassembled WGS sequence"/>
</dbReference>
<gene>
    <name evidence="2" type="ORF">ACFSKU_03040</name>
</gene>
<evidence type="ECO:0000259" key="1">
    <source>
        <dbReference type="Pfam" id="PF00144"/>
    </source>
</evidence>
<comment type="caution">
    <text evidence="2">The sequence shown here is derived from an EMBL/GenBank/DDBJ whole genome shotgun (WGS) entry which is preliminary data.</text>
</comment>
<feature type="domain" description="Beta-lactamase-related" evidence="1">
    <location>
        <begin position="19"/>
        <end position="320"/>
    </location>
</feature>
<evidence type="ECO:0000313" key="3">
    <source>
        <dbReference type="Proteomes" id="UP001597369"/>
    </source>
</evidence>
<evidence type="ECO:0000313" key="2">
    <source>
        <dbReference type="EMBL" id="MFD2065844.1"/>
    </source>
</evidence>
<name>A0ABW4WSW1_9BACT</name>
<dbReference type="SUPFAM" id="SSF56601">
    <property type="entry name" value="beta-lactamase/transpeptidase-like"/>
    <property type="match status" value="1"/>
</dbReference>
<dbReference type="EC" id="3.-.-.-" evidence="2"/>
<dbReference type="Pfam" id="PF00144">
    <property type="entry name" value="Beta-lactamase"/>
    <property type="match status" value="1"/>
</dbReference>
<reference evidence="3" key="1">
    <citation type="journal article" date="2019" name="Int. J. Syst. Evol. Microbiol.">
        <title>The Global Catalogue of Microorganisms (GCM) 10K type strain sequencing project: providing services to taxonomists for standard genome sequencing and annotation.</title>
        <authorList>
            <consortium name="The Broad Institute Genomics Platform"/>
            <consortium name="The Broad Institute Genome Sequencing Center for Infectious Disease"/>
            <person name="Wu L."/>
            <person name="Ma J."/>
        </authorList>
    </citation>
    <scope>NUCLEOTIDE SEQUENCE [LARGE SCALE GENOMIC DNA]</scope>
    <source>
        <strain evidence="3">JCM 16545</strain>
    </source>
</reference>